<sequence>MSELLRSGAVMLDQTCPLCGLPLFKLRSGEVVCSIHGPVRVVKSESEAIEATTSAVLNEAEKLISMKLYSALKRLSENEDVDEYELKRVVYLLDILERVRRIKKT</sequence>
<accession>A0A2R7Y5B5</accession>
<protein>
    <submittedName>
        <fullName evidence="1">Uncharacterized protein</fullName>
    </submittedName>
</protein>
<organism evidence="1 2">
    <name type="scientific">Zestosphaera tikiterensis</name>
    <dbReference type="NCBI Taxonomy" id="1973259"/>
    <lineage>
        <taxon>Archaea</taxon>
        <taxon>Thermoproteota</taxon>
        <taxon>Thermoprotei</taxon>
        <taxon>Desulfurococcales</taxon>
        <taxon>Desulfurococcaceae</taxon>
        <taxon>Zestosphaera</taxon>
    </lineage>
</organism>
<reference evidence="1" key="2">
    <citation type="journal article" date="2018" name="Syst. Appl. Microbiol.">
        <title>A new symbiotic nanoarchaeote (Candidatus Nanoclepta minutus) and its host (Zestosphaera tikiterensis gen. nov., sp. nov.) from a New Zealand hot spring.</title>
        <authorList>
            <person name="St John E."/>
            <person name="Liu Y."/>
            <person name="Podar M."/>
            <person name="Stott M.B."/>
            <person name="Meneghin J."/>
            <person name="Chen Z."/>
            <person name="Lagutin K."/>
            <person name="Mitchell K."/>
            <person name="Reysenbach A.L."/>
        </authorList>
    </citation>
    <scope>NUCLEOTIDE SEQUENCE [LARGE SCALE GENOMIC DNA]</scope>
    <source>
        <strain evidence="1">NZ3</strain>
    </source>
</reference>
<dbReference type="Proteomes" id="UP000244093">
    <property type="component" value="Unassembled WGS sequence"/>
</dbReference>
<dbReference type="InterPro" id="IPR009563">
    <property type="entry name" value="SSSCA1"/>
</dbReference>
<reference evidence="1" key="1">
    <citation type="submission" date="2017-04" db="EMBL/GenBank/DDBJ databases">
        <authorList>
            <person name="Afonso C.L."/>
            <person name="Miller P.J."/>
            <person name="Scott M.A."/>
            <person name="Spackman E."/>
            <person name="Goraichik I."/>
            <person name="Dimitrov K.M."/>
            <person name="Suarez D.L."/>
            <person name="Swayne D.E."/>
        </authorList>
    </citation>
    <scope>NUCLEOTIDE SEQUENCE</scope>
    <source>
        <strain evidence="1">NZ3</strain>
    </source>
</reference>
<dbReference type="NCBIfam" id="NF001647">
    <property type="entry name" value="PRK00420.1-4"/>
    <property type="match status" value="1"/>
</dbReference>
<gene>
    <name evidence="1" type="ORF">B7O98_05580</name>
</gene>
<dbReference type="AlphaFoldDB" id="A0A2R7Y5B5"/>
<dbReference type="Pfam" id="PF06677">
    <property type="entry name" value="Auto_anti-p27"/>
    <property type="match status" value="1"/>
</dbReference>
<proteinExistence type="predicted"/>
<name>A0A2R7Y5B5_9CREN</name>
<dbReference type="EMBL" id="NBVN01000004">
    <property type="protein sequence ID" value="PUA32569.1"/>
    <property type="molecule type" value="Genomic_DNA"/>
</dbReference>
<evidence type="ECO:0000313" key="2">
    <source>
        <dbReference type="Proteomes" id="UP000244093"/>
    </source>
</evidence>
<evidence type="ECO:0000313" key="1">
    <source>
        <dbReference type="EMBL" id="PUA32569.1"/>
    </source>
</evidence>
<comment type="caution">
    <text evidence="1">The sequence shown here is derived from an EMBL/GenBank/DDBJ whole genome shotgun (WGS) entry which is preliminary data.</text>
</comment>